<protein>
    <submittedName>
        <fullName evidence="2">Uncharacterized protein</fullName>
    </submittedName>
</protein>
<accession>A4JFK1</accession>
<evidence type="ECO:0000313" key="3">
    <source>
        <dbReference type="Proteomes" id="UP000002287"/>
    </source>
</evidence>
<organism evidence="2 3">
    <name type="scientific">Burkholderia vietnamiensis (strain G4 / LMG 22486)</name>
    <name type="common">Burkholderia cepacia (strain R1808)</name>
    <dbReference type="NCBI Taxonomy" id="269482"/>
    <lineage>
        <taxon>Bacteria</taxon>
        <taxon>Pseudomonadati</taxon>
        <taxon>Pseudomonadota</taxon>
        <taxon>Betaproteobacteria</taxon>
        <taxon>Burkholderiales</taxon>
        <taxon>Burkholderiaceae</taxon>
        <taxon>Burkholderia</taxon>
        <taxon>Burkholderia cepacia complex</taxon>
    </lineage>
</organism>
<gene>
    <name evidence="2" type="ordered locus">Bcep1808_2052</name>
</gene>
<name>A4JFK1_BURVG</name>
<evidence type="ECO:0000313" key="2">
    <source>
        <dbReference type="EMBL" id="ABO55054.1"/>
    </source>
</evidence>
<sequence>MSEDFQFEAVPAPDASTSRRPVDGSRILDEFNNLSDAKIMKMKRGRAGFVVTPDGHDAVFVDFDKVRPEDQLALRSREVKVLEVIHQGQFEAMTPQQQRDEVVKTRVQAQLMGPKPFDRAVAQSMFHVENTPTPIEPEFVPMDHVGRVFEGAVSGITNNRVRFIDGANHERQMKHIHIDPRFNVDGLSLGDSIRVKSMPGNHFGVEVLHSKAKQSLPADVQPGFMSIDSPPSAAQPISRKSPGARF</sequence>
<dbReference type="Proteomes" id="UP000002287">
    <property type="component" value="Chromosome 1"/>
</dbReference>
<dbReference type="KEGG" id="bvi:Bcep1808_2052"/>
<feature type="region of interest" description="Disordered" evidence="1">
    <location>
        <begin position="1"/>
        <end position="21"/>
    </location>
</feature>
<dbReference type="AlphaFoldDB" id="A4JFK1"/>
<evidence type="ECO:0000256" key="1">
    <source>
        <dbReference type="SAM" id="MobiDB-lite"/>
    </source>
</evidence>
<dbReference type="HOGENOM" id="CLU_1127451_0_0_4"/>
<dbReference type="EMBL" id="CP000614">
    <property type="protein sequence ID" value="ABO55054.1"/>
    <property type="molecule type" value="Genomic_DNA"/>
</dbReference>
<feature type="region of interest" description="Disordered" evidence="1">
    <location>
        <begin position="225"/>
        <end position="246"/>
    </location>
</feature>
<proteinExistence type="predicted"/>
<reference evidence="3" key="1">
    <citation type="submission" date="2007-03" db="EMBL/GenBank/DDBJ databases">
        <title>Complete sequence of chromosome 1 of Burkholderia vietnamiensis G4.</title>
        <authorList>
            <consortium name="US DOE Joint Genome Institute"/>
            <person name="Copeland A."/>
            <person name="Lucas S."/>
            <person name="Lapidus A."/>
            <person name="Barry K."/>
            <person name="Detter J.C."/>
            <person name="Glavina del Rio T."/>
            <person name="Hammon N."/>
            <person name="Israni S."/>
            <person name="Dalin E."/>
            <person name="Tice H."/>
            <person name="Pitluck S."/>
            <person name="Chain P."/>
            <person name="Malfatti S."/>
            <person name="Shin M."/>
            <person name="Vergez L."/>
            <person name="Schmutz J."/>
            <person name="Larimer F."/>
            <person name="Land M."/>
            <person name="Hauser L."/>
            <person name="Kyrpides N."/>
            <person name="Tiedje J."/>
            <person name="Richardson P."/>
        </authorList>
    </citation>
    <scope>NUCLEOTIDE SEQUENCE [LARGE SCALE GENOMIC DNA]</scope>
    <source>
        <strain evidence="3">G4 / LMG 22486</strain>
    </source>
</reference>